<dbReference type="InterPro" id="IPR050680">
    <property type="entry name" value="YpeA/RimI_acetyltransf"/>
</dbReference>
<keyword evidence="5" id="KW-1185">Reference proteome</keyword>
<evidence type="ECO:0000313" key="5">
    <source>
        <dbReference type="Proteomes" id="UP000198382"/>
    </source>
</evidence>
<keyword evidence="1" id="KW-0808">Transferase</keyword>
<protein>
    <submittedName>
        <fullName evidence="4">GNAT family N-acetyltransferase</fullName>
    </submittedName>
</protein>
<comment type="caution">
    <text evidence="4">The sequence shown here is derived from an EMBL/GenBank/DDBJ whole genome shotgun (WGS) entry which is preliminary data.</text>
</comment>
<dbReference type="PROSITE" id="PS51186">
    <property type="entry name" value="GNAT"/>
    <property type="match status" value="1"/>
</dbReference>
<gene>
    <name evidence="4" type="ORF">B0A65_14475</name>
</gene>
<proteinExistence type="predicted"/>
<dbReference type="PANTHER" id="PTHR43420">
    <property type="entry name" value="ACETYLTRANSFERASE"/>
    <property type="match status" value="1"/>
</dbReference>
<sequence>MDFFKTTNEDIDAVFNIYNEATSYQKTVNNKSWRGFERTLIEKEIAENRHFIIKEGNEVACTFVLTFNDVVIWKDASADPAVYLHRIATNPKFRGQSYVKKIIEWTKIYAKENGKQYIRLDTHSGNERINKYYTSCGFDYKGISTIEWTNELPEHYKEGSFSLFEIKLY</sequence>
<dbReference type="InterPro" id="IPR000182">
    <property type="entry name" value="GNAT_dom"/>
</dbReference>
<dbReference type="Proteomes" id="UP000198382">
    <property type="component" value="Unassembled WGS sequence"/>
</dbReference>
<dbReference type="InterPro" id="IPR016181">
    <property type="entry name" value="Acyl_CoA_acyltransferase"/>
</dbReference>
<dbReference type="SUPFAM" id="SSF55729">
    <property type="entry name" value="Acyl-CoA N-acyltransferases (Nat)"/>
    <property type="match status" value="1"/>
</dbReference>
<dbReference type="CDD" id="cd04301">
    <property type="entry name" value="NAT_SF"/>
    <property type="match status" value="1"/>
</dbReference>
<accession>A0ABX4BNG0</accession>
<organism evidence="4 5">
    <name type="scientific">Flavobacterium frigidimaris</name>
    <dbReference type="NCBI Taxonomy" id="262320"/>
    <lineage>
        <taxon>Bacteria</taxon>
        <taxon>Pseudomonadati</taxon>
        <taxon>Bacteroidota</taxon>
        <taxon>Flavobacteriia</taxon>
        <taxon>Flavobacteriales</taxon>
        <taxon>Flavobacteriaceae</taxon>
        <taxon>Flavobacterium</taxon>
    </lineage>
</organism>
<evidence type="ECO:0000256" key="2">
    <source>
        <dbReference type="ARBA" id="ARBA00023315"/>
    </source>
</evidence>
<keyword evidence="2" id="KW-0012">Acyltransferase</keyword>
<dbReference type="EMBL" id="MUGV01000023">
    <property type="protein sequence ID" value="OXA77968.1"/>
    <property type="molecule type" value="Genomic_DNA"/>
</dbReference>
<reference evidence="4 5" key="1">
    <citation type="submission" date="2016-11" db="EMBL/GenBank/DDBJ databases">
        <title>Whole genomes of Flavobacteriaceae.</title>
        <authorList>
            <person name="Stine C."/>
            <person name="Li C."/>
            <person name="Tadesse D."/>
        </authorList>
    </citation>
    <scope>NUCLEOTIDE SEQUENCE [LARGE SCALE GENOMIC DNA]</scope>
    <source>
        <strain evidence="4 5">DSM 15937</strain>
    </source>
</reference>
<evidence type="ECO:0000259" key="3">
    <source>
        <dbReference type="PROSITE" id="PS51186"/>
    </source>
</evidence>
<feature type="domain" description="N-acetyltransferase" evidence="3">
    <location>
        <begin position="1"/>
        <end position="169"/>
    </location>
</feature>
<evidence type="ECO:0000256" key="1">
    <source>
        <dbReference type="ARBA" id="ARBA00022679"/>
    </source>
</evidence>
<name>A0ABX4BNG0_FLAFR</name>
<dbReference type="RefSeq" id="WP_074662659.1">
    <property type="nucleotide sequence ID" value="NZ_MUGV01000023.1"/>
</dbReference>
<evidence type="ECO:0000313" key="4">
    <source>
        <dbReference type="EMBL" id="OXA77968.1"/>
    </source>
</evidence>
<dbReference type="Gene3D" id="3.40.630.30">
    <property type="match status" value="1"/>
</dbReference>
<dbReference type="Pfam" id="PF00583">
    <property type="entry name" value="Acetyltransf_1"/>
    <property type="match status" value="1"/>
</dbReference>